<comment type="subcellular location">
    <subcellularLocation>
        <location evidence="1">Cell membrane</location>
        <topology evidence="1">Multi-pass membrane protein</topology>
    </subcellularLocation>
</comment>
<dbReference type="Pfam" id="PF07690">
    <property type="entry name" value="MFS_1"/>
    <property type="match status" value="1"/>
</dbReference>
<dbReference type="SUPFAM" id="SSF103473">
    <property type="entry name" value="MFS general substrate transporter"/>
    <property type="match status" value="2"/>
</dbReference>
<feature type="transmembrane region" description="Helical" evidence="6">
    <location>
        <begin position="166"/>
        <end position="184"/>
    </location>
</feature>
<dbReference type="InterPro" id="IPR011701">
    <property type="entry name" value="MFS"/>
</dbReference>
<dbReference type="Proteomes" id="UP000257055">
    <property type="component" value="Unassembled WGS sequence"/>
</dbReference>
<feature type="transmembrane region" description="Helical" evidence="6">
    <location>
        <begin position="334"/>
        <end position="351"/>
    </location>
</feature>
<organism evidence="8 9">
    <name type="scientific">Listeria kieliensis</name>
    <dbReference type="NCBI Taxonomy" id="1621700"/>
    <lineage>
        <taxon>Bacteria</taxon>
        <taxon>Bacillati</taxon>
        <taxon>Bacillota</taxon>
        <taxon>Bacilli</taxon>
        <taxon>Bacillales</taxon>
        <taxon>Listeriaceae</taxon>
        <taxon>Listeria</taxon>
    </lineage>
</organism>
<reference evidence="9" key="1">
    <citation type="submission" date="2015-04" db="EMBL/GenBank/DDBJ databases">
        <authorList>
            <person name="Schardt J."/>
            <person name="Mueller-Herbst S."/>
            <person name="Scherer S."/>
            <person name="Huptas C."/>
        </authorList>
    </citation>
    <scope>NUCLEOTIDE SEQUENCE [LARGE SCALE GENOMIC DNA]</scope>
    <source>
        <strain evidence="9">Kiel-L1</strain>
    </source>
</reference>
<feature type="transmembrane region" description="Helical" evidence="6">
    <location>
        <begin position="226"/>
        <end position="248"/>
    </location>
</feature>
<dbReference type="CDD" id="cd17321">
    <property type="entry name" value="MFS_MMR_MDR_like"/>
    <property type="match status" value="1"/>
</dbReference>
<evidence type="ECO:0000256" key="1">
    <source>
        <dbReference type="ARBA" id="ARBA00004651"/>
    </source>
</evidence>
<keyword evidence="5 6" id="KW-0472">Membrane</keyword>
<feature type="transmembrane region" description="Helical" evidence="6">
    <location>
        <begin position="138"/>
        <end position="160"/>
    </location>
</feature>
<dbReference type="AlphaFoldDB" id="A0A3D8TSZ6"/>
<dbReference type="InterPro" id="IPR036259">
    <property type="entry name" value="MFS_trans_sf"/>
</dbReference>
<gene>
    <name evidence="8" type="ORF">UR08_00695</name>
</gene>
<proteinExistence type="predicted"/>
<feature type="transmembrane region" description="Helical" evidence="6">
    <location>
        <begin position="301"/>
        <end position="322"/>
    </location>
</feature>
<dbReference type="GO" id="GO:0022857">
    <property type="term" value="F:transmembrane transporter activity"/>
    <property type="evidence" value="ECO:0007669"/>
    <property type="project" value="InterPro"/>
</dbReference>
<evidence type="ECO:0000256" key="3">
    <source>
        <dbReference type="ARBA" id="ARBA00022692"/>
    </source>
</evidence>
<keyword evidence="9" id="KW-1185">Reference proteome</keyword>
<dbReference type="GO" id="GO:0005886">
    <property type="term" value="C:plasma membrane"/>
    <property type="evidence" value="ECO:0007669"/>
    <property type="project" value="UniProtKB-SubCell"/>
</dbReference>
<feature type="transmembrane region" description="Helical" evidence="6">
    <location>
        <begin position="80"/>
        <end position="99"/>
    </location>
</feature>
<evidence type="ECO:0000313" key="9">
    <source>
        <dbReference type="Proteomes" id="UP000257055"/>
    </source>
</evidence>
<dbReference type="Gene3D" id="1.20.1250.20">
    <property type="entry name" value="MFS general substrate transporter like domains"/>
    <property type="match status" value="1"/>
</dbReference>
<feature type="transmembrane region" description="Helical" evidence="6">
    <location>
        <begin position="105"/>
        <end position="126"/>
    </location>
</feature>
<accession>A0A3D8TSZ6</accession>
<dbReference type="FunFam" id="1.20.1250.20:FF:000252">
    <property type="entry name" value="Quinolone resistance protein NorB"/>
    <property type="match status" value="1"/>
</dbReference>
<evidence type="ECO:0000256" key="6">
    <source>
        <dbReference type="SAM" id="Phobius"/>
    </source>
</evidence>
<feature type="transmembrane region" description="Helical" evidence="6">
    <location>
        <begin position="357"/>
        <end position="379"/>
    </location>
</feature>
<dbReference type="PANTHER" id="PTHR42718">
    <property type="entry name" value="MAJOR FACILITATOR SUPERFAMILY MULTIDRUG TRANSPORTER MFSC"/>
    <property type="match status" value="1"/>
</dbReference>
<dbReference type="PANTHER" id="PTHR42718:SF9">
    <property type="entry name" value="MAJOR FACILITATOR SUPERFAMILY MULTIDRUG TRANSPORTER MFSC"/>
    <property type="match status" value="1"/>
</dbReference>
<evidence type="ECO:0000256" key="4">
    <source>
        <dbReference type="ARBA" id="ARBA00022989"/>
    </source>
</evidence>
<keyword evidence="4 6" id="KW-1133">Transmembrane helix</keyword>
<evidence type="ECO:0000313" key="8">
    <source>
        <dbReference type="EMBL" id="RDX02091.1"/>
    </source>
</evidence>
<feature type="transmembrane region" description="Helical" evidence="6">
    <location>
        <begin position="268"/>
        <end position="289"/>
    </location>
</feature>
<dbReference type="InterPro" id="IPR020846">
    <property type="entry name" value="MFS_dom"/>
</dbReference>
<dbReference type="EMBL" id="LARY01000001">
    <property type="protein sequence ID" value="RDX02091.1"/>
    <property type="molecule type" value="Genomic_DNA"/>
</dbReference>
<protein>
    <submittedName>
        <fullName evidence="8">Quinolone resistance protein</fullName>
    </submittedName>
</protein>
<keyword evidence="2" id="KW-0813">Transport</keyword>
<sequence>MQQEQTTYKGTNRLIIGIVFGVLTFWLFAQSMVNIVPAIQSDIGISSDLLNIAISLTALFSGIFIVVAGGLADKFGRMKLTYIGLILSILGSLLIVLAHGPFLLIIGRVIQGLSAACIMPATLSLMKTYFDGKDRQRALSYWSIGSWGGSGFCSFVGGAIATYMGWRWIFIISIIIALLGMLLIKGTPESKVAQTGSKGRFDTWGLVTFVIAMVCLNLVITRGSTFGWTSPTTIIMILVFLISAFFFFRIELRQTSGFIEFSLFKNMAYSGATLSNFLLNAAAGTLVVANTYVQVGRGFTAFQSGLLTLGYVVCVLAMIRVGEKLLQKIGARKPMIFGSLITAIGIALMAMTFLPNLIYLIFVFVGYAFFGLGLGIYATPSTDTAVSNSPEDKVGVASGIYKMASSLGGSFGVAISATVYGVIAASGNIEVAAMVGLLTNVAFCVLSLVAVIFMTPHTKKAVQTVQTNE</sequence>
<feature type="domain" description="Major facilitator superfamily (MFS) profile" evidence="7">
    <location>
        <begin position="14"/>
        <end position="459"/>
    </location>
</feature>
<dbReference type="RefSeq" id="WP_115751760.1">
    <property type="nucleotide sequence ID" value="NZ_LARY01000001.1"/>
</dbReference>
<evidence type="ECO:0000256" key="2">
    <source>
        <dbReference type="ARBA" id="ARBA00022448"/>
    </source>
</evidence>
<keyword evidence="3 6" id="KW-0812">Transmembrane</keyword>
<feature type="transmembrane region" description="Helical" evidence="6">
    <location>
        <begin position="49"/>
        <end position="68"/>
    </location>
</feature>
<feature type="transmembrane region" description="Helical" evidence="6">
    <location>
        <begin position="400"/>
        <end position="425"/>
    </location>
</feature>
<feature type="transmembrane region" description="Helical" evidence="6">
    <location>
        <begin position="12"/>
        <end position="29"/>
    </location>
</feature>
<feature type="transmembrane region" description="Helical" evidence="6">
    <location>
        <begin position="204"/>
        <end position="220"/>
    </location>
</feature>
<feature type="transmembrane region" description="Helical" evidence="6">
    <location>
        <begin position="431"/>
        <end position="453"/>
    </location>
</feature>
<dbReference type="PROSITE" id="PS50850">
    <property type="entry name" value="MFS"/>
    <property type="match status" value="1"/>
</dbReference>
<name>A0A3D8TSZ6_9LIST</name>
<dbReference type="Gene3D" id="1.20.1720.10">
    <property type="entry name" value="Multidrug resistance protein D"/>
    <property type="match status" value="1"/>
</dbReference>
<evidence type="ECO:0000259" key="7">
    <source>
        <dbReference type="PROSITE" id="PS50850"/>
    </source>
</evidence>
<comment type="caution">
    <text evidence="8">The sequence shown here is derived from an EMBL/GenBank/DDBJ whole genome shotgun (WGS) entry which is preliminary data.</text>
</comment>
<evidence type="ECO:0000256" key="5">
    <source>
        <dbReference type="ARBA" id="ARBA00023136"/>
    </source>
</evidence>